<accession>A0A6J8CR36</accession>
<feature type="repeat" description="ANK" evidence="3">
    <location>
        <begin position="75"/>
        <end position="107"/>
    </location>
</feature>
<feature type="repeat" description="ANK" evidence="3">
    <location>
        <begin position="108"/>
        <end position="140"/>
    </location>
</feature>
<evidence type="ECO:0000259" key="5">
    <source>
        <dbReference type="PROSITE" id="PS50017"/>
    </source>
</evidence>
<organism evidence="6 7">
    <name type="scientific">Mytilus coruscus</name>
    <name type="common">Sea mussel</name>
    <dbReference type="NCBI Taxonomy" id="42192"/>
    <lineage>
        <taxon>Eukaryota</taxon>
        <taxon>Metazoa</taxon>
        <taxon>Spiralia</taxon>
        <taxon>Lophotrochozoa</taxon>
        <taxon>Mollusca</taxon>
        <taxon>Bivalvia</taxon>
        <taxon>Autobranchia</taxon>
        <taxon>Pteriomorphia</taxon>
        <taxon>Mytilida</taxon>
        <taxon>Mytiloidea</taxon>
        <taxon>Mytilidae</taxon>
        <taxon>Mytilinae</taxon>
        <taxon>Mytilus</taxon>
    </lineage>
</organism>
<dbReference type="Proteomes" id="UP000507470">
    <property type="component" value="Unassembled WGS sequence"/>
</dbReference>
<dbReference type="PANTHER" id="PTHR24171">
    <property type="entry name" value="ANKYRIN REPEAT DOMAIN-CONTAINING PROTEIN 39-RELATED"/>
    <property type="match status" value="1"/>
</dbReference>
<dbReference type="SUPFAM" id="SSF48403">
    <property type="entry name" value="Ankyrin repeat"/>
    <property type="match status" value="1"/>
</dbReference>
<feature type="compositionally biased region" description="Polar residues" evidence="4">
    <location>
        <begin position="315"/>
        <end position="333"/>
    </location>
</feature>
<evidence type="ECO:0000256" key="3">
    <source>
        <dbReference type="PROSITE-ProRule" id="PRU00023"/>
    </source>
</evidence>
<feature type="repeat" description="ANK" evidence="3">
    <location>
        <begin position="42"/>
        <end position="74"/>
    </location>
</feature>
<dbReference type="SUPFAM" id="SSF52540">
    <property type="entry name" value="P-loop containing nucleoside triphosphate hydrolases"/>
    <property type="match status" value="1"/>
</dbReference>
<dbReference type="PROSITE" id="PS50297">
    <property type="entry name" value="ANK_REP_REGION"/>
    <property type="match status" value="4"/>
</dbReference>
<dbReference type="AlphaFoldDB" id="A0A6J8CR36"/>
<protein>
    <recommendedName>
        <fullName evidence="5">Death domain-containing protein</fullName>
    </recommendedName>
</protein>
<keyword evidence="7" id="KW-1185">Reference proteome</keyword>
<evidence type="ECO:0000313" key="7">
    <source>
        <dbReference type="Proteomes" id="UP000507470"/>
    </source>
</evidence>
<gene>
    <name evidence="6" type="ORF">MCOR_32340</name>
</gene>
<dbReference type="InterPro" id="IPR002110">
    <property type="entry name" value="Ankyrin_rpt"/>
</dbReference>
<name>A0A6J8CR36_MYTCO</name>
<sequence>MSVVLFQELGWTALMYAAYGGHLETCQLLIDTGCKIDITEVTGWTALMWAARYGHLELCQLLIDTGCKIDNTNDRGWTALMFAAREGHLEICRLLIDTGCKIDTTDDDGYTALHLAAGEGHLQVIRCIVELGGASTLVKTPEGETPYDLAAAEQKGQYKEVMEYLQEISDSILTKLRQLNRNDFQDLVALGTFASYENMVYLAGPCNIGKSSLASILIGEEIPKTWFSTDGLIIHFGRNGIDLQQRKMIPLKKGSGDVLTKLLLGNPELKKQPRLPGESKEEVPGDLKSKIAIKEYQLSLSNTDEVPSNKRRGKTNATSRQTSSGGQRQMSHKSNQETSKDFQEPPIHTAHSIQDDLLEKIRKGTYTMNIAPSDLVDFGGQKSFDMTHQLFIQHRGTFILMFDGRKGLDTELAEYPQGDVTAASILEHWINSVLTYCNKTEDKMPRIMFAATHGDSFSEDEKRKFALKFNEELRKMFSSHKLHEHIMYDSVFFMNATDATDQDIERLKDTLVDIAFQQSTWGQQMPIVWVPLDLQISDMRADGVKLITKQRLLEINKSNNEFALNERRVDDFLLVQHSIGKLLYFDEPALRDYIVIQPSAMVNILRAFITDIMFWPEKGPVRDILENLSSTGVLKKTDLFTLWSQPAFKEILTDVRTKEYIVQVLLHLDILVEPKRYTETDAAADLFLVPCIVKEKIPQKMHRNATDDRTLCIAYHLKETVVPSALSFKLIGAAISIWPLKVEDSRFCLYFQAAIMDAGNRNELQIHVEGQRIFAYLSNDVSKKLISPDLATTTQECLTLALDEFFKVGEICNGKTCLIPLSDAKKKAQWRCENGKLHETKCPLNWVFEKNKKHCDSNCKGLETETLDLKPDNHHFVQLARTIGIGDFYKFFIKLGMEKTDLDNLNFRYFSNPMDFMLMGLFEWRDKTESDQMTATFRKLQTALEAIERQHYLCQVHREDQTLAKIANISLQDVPSDDVISSLTEKELIGDCIVHLGVELGLSINSIKETIVNHPRNLYGQIHNLLIKWKSGKVKPTIYRLMVALKKIKASEGLAFVMKMYGVEPNYKENLSYENVPKPIPHSTTGTSTKVCVHIKAGKKVFVREESSGTASSAGFTIEQINFTKMGIIVLNILADASYDLLKQDIPNLRPRSDCDISHLYQEHFKLKKNIPTNGWGGKWPEIQVTNIAVGDDIERIRLTRNELQHSTAAELGDTRFNELCNILSDLLKRFNQLNKPTRLYTDRLNEILAKTISAQEVQSIGNEILGMDITVEIDTQ</sequence>
<reference evidence="6 7" key="1">
    <citation type="submission" date="2020-06" db="EMBL/GenBank/DDBJ databases">
        <authorList>
            <person name="Li R."/>
            <person name="Bekaert M."/>
        </authorList>
    </citation>
    <scope>NUCLEOTIDE SEQUENCE [LARGE SCALE GENOMIC DNA]</scope>
    <source>
        <strain evidence="7">wild</strain>
    </source>
</reference>
<evidence type="ECO:0000256" key="2">
    <source>
        <dbReference type="ARBA" id="ARBA00023043"/>
    </source>
</evidence>
<dbReference type="SMART" id="SM00248">
    <property type="entry name" value="ANK"/>
    <property type="match status" value="5"/>
</dbReference>
<evidence type="ECO:0000256" key="4">
    <source>
        <dbReference type="SAM" id="MobiDB-lite"/>
    </source>
</evidence>
<dbReference type="InterPro" id="IPR036770">
    <property type="entry name" value="Ankyrin_rpt-contain_sf"/>
</dbReference>
<dbReference type="InterPro" id="IPR011029">
    <property type="entry name" value="DEATH-like_dom_sf"/>
</dbReference>
<dbReference type="GO" id="GO:0007165">
    <property type="term" value="P:signal transduction"/>
    <property type="evidence" value="ECO:0007669"/>
    <property type="project" value="InterPro"/>
</dbReference>
<dbReference type="Gene3D" id="3.40.50.300">
    <property type="entry name" value="P-loop containing nucleotide triphosphate hydrolases"/>
    <property type="match status" value="1"/>
</dbReference>
<dbReference type="Gene3D" id="1.25.40.20">
    <property type="entry name" value="Ankyrin repeat-containing domain"/>
    <property type="match status" value="2"/>
</dbReference>
<feature type="region of interest" description="Disordered" evidence="4">
    <location>
        <begin position="302"/>
        <end position="350"/>
    </location>
</feature>
<dbReference type="SUPFAM" id="SSF47986">
    <property type="entry name" value="DEATH domain"/>
    <property type="match status" value="2"/>
</dbReference>
<dbReference type="Gene3D" id="1.10.533.10">
    <property type="entry name" value="Death Domain, Fas"/>
    <property type="match status" value="2"/>
</dbReference>
<dbReference type="InterPro" id="IPR027417">
    <property type="entry name" value="P-loop_NTPase"/>
</dbReference>
<keyword evidence="1" id="KW-0677">Repeat</keyword>
<dbReference type="CDD" id="cd01670">
    <property type="entry name" value="Death"/>
    <property type="match status" value="1"/>
</dbReference>
<feature type="repeat" description="ANK" evidence="3">
    <location>
        <begin position="9"/>
        <end position="41"/>
    </location>
</feature>
<dbReference type="PROSITE" id="PS50017">
    <property type="entry name" value="DEATH_DOMAIN"/>
    <property type="match status" value="1"/>
</dbReference>
<keyword evidence="2 3" id="KW-0040">ANK repeat</keyword>
<evidence type="ECO:0000256" key="1">
    <source>
        <dbReference type="ARBA" id="ARBA00022737"/>
    </source>
</evidence>
<dbReference type="InterPro" id="IPR000488">
    <property type="entry name" value="Death_dom"/>
</dbReference>
<dbReference type="PROSITE" id="PS50088">
    <property type="entry name" value="ANK_REPEAT"/>
    <property type="match status" value="4"/>
</dbReference>
<dbReference type="PANTHER" id="PTHR24171:SF9">
    <property type="entry name" value="ANKYRIN REPEAT DOMAIN-CONTAINING PROTEIN 39"/>
    <property type="match status" value="1"/>
</dbReference>
<dbReference type="Pfam" id="PF00023">
    <property type="entry name" value="Ank"/>
    <property type="match status" value="1"/>
</dbReference>
<dbReference type="OrthoDB" id="5962960at2759"/>
<feature type="domain" description="Death" evidence="5">
    <location>
        <begin position="996"/>
        <end position="1061"/>
    </location>
</feature>
<dbReference type="Pfam" id="PF12796">
    <property type="entry name" value="Ank_2"/>
    <property type="match status" value="1"/>
</dbReference>
<evidence type="ECO:0000313" key="6">
    <source>
        <dbReference type="EMBL" id="CAC5397936.1"/>
    </source>
</evidence>
<feature type="compositionally biased region" description="Basic and acidic residues" evidence="4">
    <location>
        <begin position="334"/>
        <end position="343"/>
    </location>
</feature>
<proteinExistence type="predicted"/>
<dbReference type="EMBL" id="CACVKT020005777">
    <property type="protein sequence ID" value="CAC5397936.1"/>
    <property type="molecule type" value="Genomic_DNA"/>
</dbReference>